<evidence type="ECO:0000256" key="10">
    <source>
        <dbReference type="ARBA" id="ARBA00022968"/>
    </source>
</evidence>
<evidence type="ECO:0000256" key="17">
    <source>
        <dbReference type="ARBA" id="ARBA00047115"/>
    </source>
</evidence>
<organism evidence="19 20">
    <name type="scientific">Spermophilus dauricus</name>
    <name type="common">Daurian ground squirrel</name>
    <dbReference type="NCBI Taxonomy" id="99837"/>
    <lineage>
        <taxon>Eukaryota</taxon>
        <taxon>Metazoa</taxon>
        <taxon>Chordata</taxon>
        <taxon>Craniata</taxon>
        <taxon>Vertebrata</taxon>
        <taxon>Euteleostomi</taxon>
        <taxon>Mammalia</taxon>
        <taxon>Eutheria</taxon>
        <taxon>Euarchontoglires</taxon>
        <taxon>Glires</taxon>
        <taxon>Rodentia</taxon>
        <taxon>Sciuromorpha</taxon>
        <taxon>Sciuridae</taxon>
        <taxon>Xerinae</taxon>
        <taxon>Marmotini</taxon>
        <taxon>Spermophilus</taxon>
    </lineage>
</organism>
<accession>A0A8C9QC74</accession>
<dbReference type="Gene3D" id="1.20.5.170">
    <property type="match status" value="1"/>
</dbReference>
<evidence type="ECO:0000256" key="4">
    <source>
        <dbReference type="ARBA" id="ARBA00022475"/>
    </source>
</evidence>
<dbReference type="GO" id="GO:0005890">
    <property type="term" value="C:sodium:potassium-exchanging ATPase complex"/>
    <property type="evidence" value="ECO:0007669"/>
    <property type="project" value="InterPro"/>
</dbReference>
<keyword evidence="9" id="KW-0630">Potassium</keyword>
<dbReference type="Gene3D" id="2.60.40.1660">
    <property type="entry name" value="Na, k-atpase alpha subunit"/>
    <property type="match status" value="1"/>
</dbReference>
<dbReference type="GO" id="GO:0007155">
    <property type="term" value="P:cell adhesion"/>
    <property type="evidence" value="ECO:0007669"/>
    <property type="project" value="UniProtKB-KW"/>
</dbReference>
<evidence type="ECO:0000256" key="14">
    <source>
        <dbReference type="ARBA" id="ARBA00023157"/>
    </source>
</evidence>
<dbReference type="AlphaFoldDB" id="A0A8C9QC74"/>
<dbReference type="GO" id="GO:1902600">
    <property type="term" value="P:proton transmembrane transport"/>
    <property type="evidence" value="ECO:0007669"/>
    <property type="project" value="UniProtKB-KW"/>
</dbReference>
<evidence type="ECO:0000256" key="16">
    <source>
        <dbReference type="ARBA" id="ARBA00046158"/>
    </source>
</evidence>
<evidence type="ECO:0000256" key="6">
    <source>
        <dbReference type="ARBA" id="ARBA00022692"/>
    </source>
</evidence>
<feature type="transmembrane region" description="Helical" evidence="18">
    <location>
        <begin position="37"/>
        <end position="63"/>
    </location>
</feature>
<keyword evidence="5" id="KW-0633">Potassium transport</keyword>
<dbReference type="Ensembl" id="ENSSDAT00000022169.1">
    <property type="protein sequence ID" value="ENSSDAP00000019387.1"/>
    <property type="gene ID" value="ENSSDAG00000017644.1"/>
</dbReference>
<evidence type="ECO:0000256" key="12">
    <source>
        <dbReference type="ARBA" id="ARBA00023065"/>
    </source>
</evidence>
<dbReference type="PANTHER" id="PTHR11523">
    <property type="entry name" value="SODIUM/POTASSIUM-DEPENDENT ATPASE BETA SUBUNIT"/>
    <property type="match status" value="1"/>
</dbReference>
<dbReference type="GO" id="GO:0030007">
    <property type="term" value="P:intracellular potassium ion homeostasis"/>
    <property type="evidence" value="ECO:0007669"/>
    <property type="project" value="TreeGrafter"/>
</dbReference>
<dbReference type="GO" id="GO:0036376">
    <property type="term" value="P:sodium ion export across plasma membrane"/>
    <property type="evidence" value="ECO:0007669"/>
    <property type="project" value="TreeGrafter"/>
</dbReference>
<evidence type="ECO:0000256" key="8">
    <source>
        <dbReference type="ARBA" id="ARBA00022889"/>
    </source>
</evidence>
<dbReference type="PANTHER" id="PTHR11523:SF11">
    <property type="entry name" value="POTASSIUM-TRANSPORTING ATPASE SUBUNIT BETA"/>
    <property type="match status" value="1"/>
</dbReference>
<evidence type="ECO:0000313" key="20">
    <source>
        <dbReference type="Proteomes" id="UP000694422"/>
    </source>
</evidence>
<reference evidence="19" key="1">
    <citation type="submission" date="2025-08" db="UniProtKB">
        <authorList>
            <consortium name="Ensembl"/>
        </authorList>
    </citation>
    <scope>IDENTIFICATION</scope>
</reference>
<keyword evidence="13 18" id="KW-0472">Membrane</keyword>
<keyword evidence="4" id="KW-1003">Cell membrane</keyword>
<evidence type="ECO:0000256" key="3">
    <source>
        <dbReference type="ARBA" id="ARBA00022448"/>
    </source>
</evidence>
<evidence type="ECO:0000256" key="18">
    <source>
        <dbReference type="RuleBase" id="RU362099"/>
    </source>
</evidence>
<keyword evidence="3 18" id="KW-0813">Transport</keyword>
<comment type="function">
    <text evidence="18">This is the non-catalytic component of the active enzyme, which catalyzes the hydrolysis of ATP coupled with the exchange of Na(+) and K(+) ions across the plasma membrane.</text>
</comment>
<dbReference type="Pfam" id="PF00287">
    <property type="entry name" value="Na_K-ATPase"/>
    <property type="match status" value="1"/>
</dbReference>
<keyword evidence="7" id="KW-0375">Hydrogen ion transport</keyword>
<reference evidence="19" key="2">
    <citation type="submission" date="2025-09" db="UniProtKB">
        <authorList>
            <consortium name="Ensembl"/>
        </authorList>
    </citation>
    <scope>IDENTIFICATION</scope>
</reference>
<keyword evidence="14" id="KW-1015">Disulfide bond</keyword>
<comment type="subcellular location">
    <subcellularLocation>
        <location evidence="1">Apical cell membrane</location>
        <topology evidence="1">Single-pass type II membrane protein</topology>
    </subcellularLocation>
    <subcellularLocation>
        <location evidence="18">Membrane</location>
    </subcellularLocation>
</comment>
<dbReference type="InterPro" id="IPR000402">
    <property type="entry name" value="Na/K_ATPase_sub_beta"/>
</dbReference>
<dbReference type="NCBIfam" id="TIGR01107">
    <property type="entry name" value="Na_K_ATPase_bet"/>
    <property type="match status" value="1"/>
</dbReference>
<keyword evidence="20" id="KW-1185">Reference proteome</keyword>
<comment type="function">
    <text evidence="16">The beta subunit of the gastric H(+)/K(+) ATPase pump which transports H(+) ions in exchange for K(+) ions across the apical membrane of parietal cells. Plays a structural and regulatory role in the assembly and membrane targeting of a functionally active pump. Within a transport cycle, the transfer of a H(+) ion across the membrane is coupled to ATP hydrolysis and is associated with a transient phosphorylation of the alpha subunit that shifts the pump conformation from inward-facing (E1) to outward-facing state (E2). Interacts with the phosphorylation domain of the alpha subunit and functions as a ratchet, stabilizing the lumenal-open E2 conformation and preventing the reverse reaction of the transport cycle.</text>
</comment>
<protein>
    <recommendedName>
        <fullName evidence="18">Sodium/potassium-transporting ATPase subunit beta</fullName>
    </recommendedName>
</protein>
<evidence type="ECO:0000313" key="19">
    <source>
        <dbReference type="Ensembl" id="ENSSDAP00000019387.1"/>
    </source>
</evidence>
<keyword evidence="11 18" id="KW-1133">Transmembrane helix</keyword>
<keyword evidence="8" id="KW-0130">Cell adhesion</keyword>
<evidence type="ECO:0000256" key="5">
    <source>
        <dbReference type="ARBA" id="ARBA00022538"/>
    </source>
</evidence>
<dbReference type="FunFam" id="1.20.5.170:FF:000061">
    <property type="entry name" value="Sodium/potassium-transporting ATPase subunit beta"/>
    <property type="match status" value="1"/>
</dbReference>
<keyword evidence="6 18" id="KW-0812">Transmembrane</keyword>
<evidence type="ECO:0000256" key="11">
    <source>
        <dbReference type="ARBA" id="ARBA00022989"/>
    </source>
</evidence>
<dbReference type="Proteomes" id="UP000694422">
    <property type="component" value="Unplaced"/>
</dbReference>
<keyword evidence="15" id="KW-0325">Glycoprotein</keyword>
<evidence type="ECO:0000256" key="15">
    <source>
        <dbReference type="ARBA" id="ARBA00023180"/>
    </source>
</evidence>
<evidence type="ECO:0000256" key="1">
    <source>
        <dbReference type="ARBA" id="ARBA00004655"/>
    </source>
</evidence>
<keyword evidence="10" id="KW-0735">Signal-anchor</keyword>
<sequence>MAALQEKKSCSQRMAEFQNYCWNPDTGQMLGRTPIRWVWISLYYVAFYVVMTGLFALCLYVLMQTIDPYTPDYQDQLKSPGVTLRPDVYGERGLQICYKQDNVDCTSEQYFFQESFRAPNHTKFSCKFTTDMLQNCSGLPDPDFGFGEGKPCFIIKMNRIVRFLPSNDTAPRVDCTFLDGPPRGAGPLQVAYYPPNGTFSLHYFPYYGKKAQPHYSNPLVAAKLLNVPTNTEVVIVCKILADHVTFDNPHDPYEGKVEFKLRIQE</sequence>
<comment type="subunit">
    <text evidence="17">The ATPase pump is composed of two subunits: alpha (catalytic) and beta (regulatory). Interacts with alpha subunit ATP12A; this interaction is required for the formation of a functionally active pump and targeting at the plasma membrane. Interacts (via N-terminus) with alpha subunit ATP4A (via the P-domain).</text>
</comment>
<dbReference type="PROSITE" id="PS00391">
    <property type="entry name" value="ATPASE_NA_K_BETA_2"/>
    <property type="match status" value="1"/>
</dbReference>
<dbReference type="GO" id="GO:0001671">
    <property type="term" value="F:ATPase activator activity"/>
    <property type="evidence" value="ECO:0007669"/>
    <property type="project" value="TreeGrafter"/>
</dbReference>
<dbReference type="GO" id="GO:1990573">
    <property type="term" value="P:potassium ion import across plasma membrane"/>
    <property type="evidence" value="ECO:0007669"/>
    <property type="project" value="TreeGrafter"/>
</dbReference>
<proteinExistence type="inferred from homology"/>
<evidence type="ECO:0000256" key="7">
    <source>
        <dbReference type="ARBA" id="ARBA00022781"/>
    </source>
</evidence>
<name>A0A8C9QC74_SPEDA</name>
<dbReference type="InterPro" id="IPR038702">
    <property type="entry name" value="Na/K_ATPase_sub_beta_sf"/>
</dbReference>
<comment type="similarity">
    <text evidence="2 18">Belongs to the X(+)/potassium ATPases subunit beta family.</text>
</comment>
<dbReference type="PROSITE" id="PS00390">
    <property type="entry name" value="ATPASE_NA_K_BETA_1"/>
    <property type="match status" value="1"/>
</dbReference>
<evidence type="ECO:0000256" key="2">
    <source>
        <dbReference type="ARBA" id="ARBA00005876"/>
    </source>
</evidence>
<dbReference type="GO" id="GO:0006883">
    <property type="term" value="P:intracellular sodium ion homeostasis"/>
    <property type="evidence" value="ECO:0007669"/>
    <property type="project" value="TreeGrafter"/>
</dbReference>
<evidence type="ECO:0000256" key="13">
    <source>
        <dbReference type="ARBA" id="ARBA00023136"/>
    </source>
</evidence>
<keyword evidence="12 18" id="KW-0406">Ion transport</keyword>
<evidence type="ECO:0000256" key="9">
    <source>
        <dbReference type="ARBA" id="ARBA00022958"/>
    </source>
</evidence>
<dbReference type="GO" id="GO:0016324">
    <property type="term" value="C:apical plasma membrane"/>
    <property type="evidence" value="ECO:0007669"/>
    <property type="project" value="UniProtKB-SubCell"/>
</dbReference>